<feature type="region of interest" description="Disordered" evidence="3">
    <location>
        <begin position="251"/>
        <end position="275"/>
    </location>
</feature>
<dbReference type="Pfam" id="PF00106">
    <property type="entry name" value="adh_short"/>
    <property type="match status" value="1"/>
</dbReference>
<gene>
    <name evidence="4" type="ORF">Val02_05520</name>
</gene>
<dbReference type="InterPro" id="IPR002347">
    <property type="entry name" value="SDR_fam"/>
</dbReference>
<dbReference type="GO" id="GO:0016491">
    <property type="term" value="F:oxidoreductase activity"/>
    <property type="evidence" value="ECO:0007669"/>
    <property type="project" value="UniProtKB-KW"/>
</dbReference>
<dbReference type="CDD" id="cd05233">
    <property type="entry name" value="SDR_c"/>
    <property type="match status" value="1"/>
</dbReference>
<dbReference type="InterPro" id="IPR020904">
    <property type="entry name" value="Sc_DH/Rdtase_CS"/>
</dbReference>
<dbReference type="PANTHER" id="PTHR44196">
    <property type="entry name" value="DEHYDROGENASE/REDUCTASE SDR FAMILY MEMBER 7B"/>
    <property type="match status" value="1"/>
</dbReference>
<dbReference type="EMBL" id="BOPF01000002">
    <property type="protein sequence ID" value="GIJ43666.1"/>
    <property type="molecule type" value="Genomic_DNA"/>
</dbReference>
<protein>
    <submittedName>
        <fullName evidence="4">Oxidoreductase</fullName>
    </submittedName>
</protein>
<name>A0A8J3YER4_9ACTN</name>
<dbReference type="Proteomes" id="UP000619260">
    <property type="component" value="Unassembled WGS sequence"/>
</dbReference>
<dbReference type="SUPFAM" id="SSF51735">
    <property type="entry name" value="NAD(P)-binding Rossmann-fold domains"/>
    <property type="match status" value="1"/>
</dbReference>
<dbReference type="RefSeq" id="WP_203897223.1">
    <property type="nucleotide sequence ID" value="NZ_BOPF01000002.1"/>
</dbReference>
<organism evidence="4 5">
    <name type="scientific">Virgisporangium aliadipatigenens</name>
    <dbReference type="NCBI Taxonomy" id="741659"/>
    <lineage>
        <taxon>Bacteria</taxon>
        <taxon>Bacillati</taxon>
        <taxon>Actinomycetota</taxon>
        <taxon>Actinomycetes</taxon>
        <taxon>Micromonosporales</taxon>
        <taxon>Micromonosporaceae</taxon>
        <taxon>Virgisporangium</taxon>
    </lineage>
</organism>
<feature type="compositionally biased region" description="Basic and acidic residues" evidence="3">
    <location>
        <begin position="258"/>
        <end position="275"/>
    </location>
</feature>
<comment type="caution">
    <text evidence="4">The sequence shown here is derived from an EMBL/GenBank/DDBJ whole genome shotgun (WGS) entry which is preliminary data.</text>
</comment>
<evidence type="ECO:0000256" key="3">
    <source>
        <dbReference type="SAM" id="MobiDB-lite"/>
    </source>
</evidence>
<dbReference type="PRINTS" id="PR00081">
    <property type="entry name" value="GDHRDH"/>
</dbReference>
<proteinExistence type="inferred from homology"/>
<dbReference type="InterPro" id="IPR036291">
    <property type="entry name" value="NAD(P)-bd_dom_sf"/>
</dbReference>
<comment type="similarity">
    <text evidence="1">Belongs to the short-chain dehydrogenases/reductases (SDR) family.</text>
</comment>
<evidence type="ECO:0000313" key="4">
    <source>
        <dbReference type="EMBL" id="GIJ43666.1"/>
    </source>
</evidence>
<dbReference type="GO" id="GO:0016020">
    <property type="term" value="C:membrane"/>
    <property type="evidence" value="ECO:0007669"/>
    <property type="project" value="TreeGrafter"/>
</dbReference>
<keyword evidence="2" id="KW-0560">Oxidoreductase</keyword>
<dbReference type="PANTHER" id="PTHR44196:SF2">
    <property type="entry name" value="SHORT-CHAIN DEHYDROGENASE-RELATED"/>
    <property type="match status" value="1"/>
</dbReference>
<evidence type="ECO:0000256" key="1">
    <source>
        <dbReference type="ARBA" id="ARBA00006484"/>
    </source>
</evidence>
<accession>A0A8J3YER4</accession>
<dbReference type="AlphaFoldDB" id="A0A8J3YER4"/>
<keyword evidence="5" id="KW-1185">Reference proteome</keyword>
<evidence type="ECO:0000313" key="5">
    <source>
        <dbReference type="Proteomes" id="UP000619260"/>
    </source>
</evidence>
<dbReference type="PROSITE" id="PS00061">
    <property type="entry name" value="ADH_SHORT"/>
    <property type="match status" value="1"/>
</dbReference>
<reference evidence="4" key="1">
    <citation type="submission" date="2021-01" db="EMBL/GenBank/DDBJ databases">
        <title>Whole genome shotgun sequence of Virgisporangium aliadipatigenens NBRC 105644.</title>
        <authorList>
            <person name="Komaki H."/>
            <person name="Tamura T."/>
        </authorList>
    </citation>
    <scope>NUCLEOTIDE SEQUENCE</scope>
    <source>
        <strain evidence="4">NBRC 105644</strain>
    </source>
</reference>
<sequence length="275" mass="28713">MTVPSETPLAVITGASSGIGYALAEQFATNGFDVVIAAEDEELRTAAESLGAHGRSVLPVRCDLATERGVEQLCAAIAATGRPVDSLALNAGVGVGGPFVETDLRAELNLLALNITSPVVLAKRLLPDMVARGHGRVLFTSSIAATAPGPFYATYAASKAFLYSLSESIRDELKGTGVTVTALMPGPTDTEFFARAGMEDTRAGETAHKDDPADVAERGFKALMAGKHHVVAASFVNKAMVASGRLMPEPAKAAMQRRLTEPGKGDDDKDRNGRC</sequence>
<dbReference type="Gene3D" id="3.40.50.720">
    <property type="entry name" value="NAD(P)-binding Rossmann-like Domain"/>
    <property type="match status" value="1"/>
</dbReference>
<evidence type="ECO:0000256" key="2">
    <source>
        <dbReference type="ARBA" id="ARBA00023002"/>
    </source>
</evidence>